<dbReference type="OrthoDB" id="2016095at2759"/>
<reference evidence="2 3" key="1">
    <citation type="journal article" date="2018" name="Mol. Biol. Evol.">
        <title>Analysis of the draft genome of the red seaweed Gracilariopsis chorda provides insights into genome size evolution in Rhodophyta.</title>
        <authorList>
            <person name="Lee J."/>
            <person name="Yang E.C."/>
            <person name="Graf L."/>
            <person name="Yang J.H."/>
            <person name="Qiu H."/>
            <person name="Zel Zion U."/>
            <person name="Chan C.X."/>
            <person name="Stephens T.G."/>
            <person name="Weber A.P.M."/>
            <person name="Boo G.H."/>
            <person name="Boo S.M."/>
            <person name="Kim K.M."/>
            <person name="Shin Y."/>
            <person name="Jung M."/>
            <person name="Lee S.J."/>
            <person name="Yim H.S."/>
            <person name="Lee J.H."/>
            <person name="Bhattacharya D."/>
            <person name="Yoon H.S."/>
        </authorList>
    </citation>
    <scope>NUCLEOTIDE SEQUENCE [LARGE SCALE GENOMIC DNA]</scope>
    <source>
        <strain evidence="2 3">SKKU-2015</strain>
        <tissue evidence="2">Whole body</tissue>
    </source>
</reference>
<dbReference type="GO" id="GO:0043531">
    <property type="term" value="F:ADP binding"/>
    <property type="evidence" value="ECO:0007669"/>
    <property type="project" value="InterPro"/>
</dbReference>
<dbReference type="InterPro" id="IPR027417">
    <property type="entry name" value="P-loop_NTPase"/>
</dbReference>
<dbReference type="AlphaFoldDB" id="A0A2V3IFY5"/>
<gene>
    <name evidence="2" type="ORF">BWQ96_09289</name>
</gene>
<dbReference type="Proteomes" id="UP000247409">
    <property type="component" value="Unassembled WGS sequence"/>
</dbReference>
<dbReference type="InterPro" id="IPR002182">
    <property type="entry name" value="NB-ARC"/>
</dbReference>
<keyword evidence="3" id="KW-1185">Reference proteome</keyword>
<organism evidence="2 3">
    <name type="scientific">Gracilariopsis chorda</name>
    <dbReference type="NCBI Taxonomy" id="448386"/>
    <lineage>
        <taxon>Eukaryota</taxon>
        <taxon>Rhodophyta</taxon>
        <taxon>Florideophyceae</taxon>
        <taxon>Rhodymeniophycidae</taxon>
        <taxon>Gracilariales</taxon>
        <taxon>Gracilariaceae</taxon>
        <taxon>Gracilariopsis</taxon>
    </lineage>
</organism>
<dbReference type="Gene3D" id="3.40.50.300">
    <property type="entry name" value="P-loop containing nucleotide triphosphate hydrolases"/>
    <property type="match status" value="1"/>
</dbReference>
<name>A0A2V3IFY5_9FLOR</name>
<dbReference type="Pfam" id="PF00931">
    <property type="entry name" value="NB-ARC"/>
    <property type="match status" value="1"/>
</dbReference>
<dbReference type="SUPFAM" id="SSF52540">
    <property type="entry name" value="P-loop containing nucleoside triphosphate hydrolases"/>
    <property type="match status" value="1"/>
</dbReference>
<dbReference type="EMBL" id="NBIV01000247">
    <property type="protein sequence ID" value="PXF40994.1"/>
    <property type="molecule type" value="Genomic_DNA"/>
</dbReference>
<proteinExistence type="predicted"/>
<evidence type="ECO:0000259" key="1">
    <source>
        <dbReference type="Pfam" id="PF00931"/>
    </source>
</evidence>
<feature type="domain" description="NB-ARC" evidence="1">
    <location>
        <begin position="3"/>
        <end position="162"/>
    </location>
</feature>
<comment type="caution">
    <text evidence="2">The sequence shown here is derived from an EMBL/GenBank/DDBJ whole genome shotgun (WGS) entry which is preliminary data.</text>
</comment>
<protein>
    <recommendedName>
        <fullName evidence="1">NB-ARC domain-containing protein</fullName>
    </recommendedName>
</protein>
<evidence type="ECO:0000313" key="2">
    <source>
        <dbReference type="EMBL" id="PXF40994.1"/>
    </source>
</evidence>
<accession>A0A2V3IFY5</accession>
<evidence type="ECO:0000313" key="3">
    <source>
        <dbReference type="Proteomes" id="UP000247409"/>
    </source>
</evidence>
<sequence length="192" mass="21499">MNKLLERFVSKSQHPSIAPVYCVQGPGGMGKIVALKLMCRDQHVRNRYVDGIHWLSIGEHGRDSHIVSEIGRCAADAGHTELEASLCDEEGVSKAVLTLFKIFKGKTVLFVLHGVWSDRKTFIRSFRELIGGGLTSSLLISTREETIGETECHETVKFNFLEVQSNVSKQILTSSLNEQQRADLEDWVRADE</sequence>